<keyword evidence="2" id="KW-1185">Reference proteome</keyword>
<evidence type="ECO:0000313" key="1">
    <source>
        <dbReference type="EMBL" id="CAK0866831.1"/>
    </source>
</evidence>
<name>A0ABN9V2K2_9DINO</name>
<evidence type="ECO:0000313" key="2">
    <source>
        <dbReference type="Proteomes" id="UP001189429"/>
    </source>
</evidence>
<reference evidence="1" key="1">
    <citation type="submission" date="2023-10" db="EMBL/GenBank/DDBJ databases">
        <authorList>
            <person name="Chen Y."/>
            <person name="Shah S."/>
            <person name="Dougan E. K."/>
            <person name="Thang M."/>
            <person name="Chan C."/>
        </authorList>
    </citation>
    <scope>NUCLEOTIDE SEQUENCE [LARGE SCALE GENOMIC DNA]</scope>
</reference>
<accession>A0ABN9V2K2</accession>
<dbReference type="EMBL" id="CAUYUJ010016581">
    <property type="protein sequence ID" value="CAK0866831.1"/>
    <property type="molecule type" value="Genomic_DNA"/>
</dbReference>
<comment type="caution">
    <text evidence="1">The sequence shown here is derived from an EMBL/GenBank/DDBJ whole genome shotgun (WGS) entry which is preliminary data.</text>
</comment>
<dbReference type="Proteomes" id="UP001189429">
    <property type="component" value="Unassembled WGS sequence"/>
</dbReference>
<organism evidence="1 2">
    <name type="scientific">Prorocentrum cordatum</name>
    <dbReference type="NCBI Taxonomy" id="2364126"/>
    <lineage>
        <taxon>Eukaryota</taxon>
        <taxon>Sar</taxon>
        <taxon>Alveolata</taxon>
        <taxon>Dinophyceae</taxon>
        <taxon>Prorocentrales</taxon>
        <taxon>Prorocentraceae</taxon>
        <taxon>Prorocentrum</taxon>
    </lineage>
</organism>
<sequence>MPRQSPTLMPAQAVLLDKVRTSSGSRCSNLAPRVLARRSPDVFGAPIHRVQIGQLSHRLWQLVERGQVTLEATLRHPGAASAGLVLQPNSRFSDSEGKRETPFQILALTAVAPALFFPIS</sequence>
<proteinExistence type="predicted"/>
<gene>
    <name evidence="1" type="ORF">PCOR1329_LOCUS53923</name>
</gene>
<protein>
    <submittedName>
        <fullName evidence="1">Uncharacterized protein</fullName>
    </submittedName>
</protein>